<dbReference type="EMBL" id="JADQDN010000002">
    <property type="protein sequence ID" value="MBF9195262.1"/>
    <property type="molecule type" value="Genomic_DNA"/>
</dbReference>
<accession>A0ABS0HP51</accession>
<sequence length="339" mass="36720">MASSSNPDLWSGLSGFGSSESATPDMRAALLKVNAEMFVAAPARDRESIETFEALMLGSLPRADSASLLALARILAPCADAPASVLDYLVQHSPEARTIVLQHATHLPETVNRRQLATPAGRLRLAVRPDLDPATVRRMLLLGEEAVADALAASPAVIPDTGPFKLLMQRARWRPALARVLLERGDLPPNDAAALYLAADAPQRVAIREHVIATLARRRVTLSCALTEEDVAELLAVSRRGDVERLEALLSTFLELSSSAEWRVLELGRHRLLALALKVLGMSSRDAIRIFLCLHPALSYPLSAIRELVREVRDVPGPVALALVEAILGVRVLSREHQA</sequence>
<organism evidence="1 2">
    <name type="scientific">Microvirga terrestris</name>
    <dbReference type="NCBI Taxonomy" id="2791024"/>
    <lineage>
        <taxon>Bacteria</taxon>
        <taxon>Pseudomonadati</taxon>
        <taxon>Pseudomonadota</taxon>
        <taxon>Alphaproteobacteria</taxon>
        <taxon>Hyphomicrobiales</taxon>
        <taxon>Methylobacteriaceae</taxon>
        <taxon>Microvirga</taxon>
    </lineage>
</organism>
<evidence type="ECO:0008006" key="3">
    <source>
        <dbReference type="Google" id="ProtNLM"/>
    </source>
</evidence>
<name>A0ABS0HP51_9HYPH</name>
<keyword evidence="2" id="KW-1185">Reference proteome</keyword>
<protein>
    <recommendedName>
        <fullName evidence="3">DUF2336 domain-containing protein</fullName>
    </recommendedName>
</protein>
<dbReference type="RefSeq" id="WP_196262665.1">
    <property type="nucleotide sequence ID" value="NZ_JADQDN010000002.1"/>
</dbReference>
<gene>
    <name evidence="1" type="ORF">I2H36_04370</name>
</gene>
<evidence type="ECO:0000313" key="1">
    <source>
        <dbReference type="EMBL" id="MBF9195262.1"/>
    </source>
</evidence>
<evidence type="ECO:0000313" key="2">
    <source>
        <dbReference type="Proteomes" id="UP000611708"/>
    </source>
</evidence>
<dbReference type="Proteomes" id="UP000611708">
    <property type="component" value="Unassembled WGS sequence"/>
</dbReference>
<proteinExistence type="predicted"/>
<comment type="caution">
    <text evidence="1">The sequence shown here is derived from an EMBL/GenBank/DDBJ whole genome shotgun (WGS) entry which is preliminary data.</text>
</comment>
<reference evidence="1 2" key="1">
    <citation type="submission" date="2020-11" db="EMBL/GenBank/DDBJ databases">
        <authorList>
            <person name="Kim M.K."/>
        </authorList>
    </citation>
    <scope>NUCLEOTIDE SEQUENCE [LARGE SCALE GENOMIC DNA]</scope>
    <source>
        <strain evidence="1 2">BT290</strain>
    </source>
</reference>